<feature type="domain" description="VOC" evidence="1">
    <location>
        <begin position="4"/>
        <end position="128"/>
    </location>
</feature>
<organism evidence="2 3">
    <name type="scientific">Rhodovarius crocodyli</name>
    <dbReference type="NCBI Taxonomy" id="1979269"/>
    <lineage>
        <taxon>Bacteria</taxon>
        <taxon>Pseudomonadati</taxon>
        <taxon>Pseudomonadota</taxon>
        <taxon>Alphaproteobacteria</taxon>
        <taxon>Acetobacterales</taxon>
        <taxon>Roseomonadaceae</taxon>
        <taxon>Rhodovarius</taxon>
    </lineage>
</organism>
<keyword evidence="3" id="KW-1185">Reference proteome</keyword>
<dbReference type="Proteomes" id="UP000282957">
    <property type="component" value="Unassembled WGS sequence"/>
</dbReference>
<dbReference type="AlphaFoldDB" id="A0A437M1W9"/>
<dbReference type="EMBL" id="SACL01000009">
    <property type="protein sequence ID" value="RVT91709.1"/>
    <property type="molecule type" value="Genomic_DNA"/>
</dbReference>
<evidence type="ECO:0000259" key="1">
    <source>
        <dbReference type="PROSITE" id="PS51819"/>
    </source>
</evidence>
<dbReference type="InterPro" id="IPR029068">
    <property type="entry name" value="Glyas_Bleomycin-R_OHBP_Dase"/>
</dbReference>
<dbReference type="Gene3D" id="3.30.720.120">
    <property type="match status" value="1"/>
</dbReference>
<gene>
    <name evidence="2" type="ORF">EOD42_20505</name>
</gene>
<dbReference type="InterPro" id="IPR004360">
    <property type="entry name" value="Glyas_Fos-R_dOase_dom"/>
</dbReference>
<dbReference type="OrthoDB" id="9806868at2"/>
<dbReference type="Pfam" id="PF00903">
    <property type="entry name" value="Glyoxalase"/>
    <property type="match status" value="1"/>
</dbReference>
<proteinExistence type="predicted"/>
<protein>
    <submittedName>
        <fullName evidence="2">Glyoxalase</fullName>
    </submittedName>
</protein>
<dbReference type="Gene3D" id="3.30.720.110">
    <property type="match status" value="1"/>
</dbReference>
<dbReference type="InterPro" id="IPR037523">
    <property type="entry name" value="VOC_core"/>
</dbReference>
<accession>A0A437M1W9</accession>
<dbReference type="SUPFAM" id="SSF54593">
    <property type="entry name" value="Glyoxalase/Bleomycin resistance protein/Dihydroxybiphenyl dioxygenase"/>
    <property type="match status" value="1"/>
</dbReference>
<dbReference type="PANTHER" id="PTHR34109">
    <property type="entry name" value="BNAUNNG04460D PROTEIN-RELATED"/>
    <property type="match status" value="1"/>
</dbReference>
<evidence type="ECO:0000313" key="3">
    <source>
        <dbReference type="Proteomes" id="UP000282957"/>
    </source>
</evidence>
<name>A0A437M1W9_9PROT</name>
<evidence type="ECO:0000313" key="2">
    <source>
        <dbReference type="EMBL" id="RVT91709.1"/>
    </source>
</evidence>
<sequence>MTQPPCIFPTFRCRDPDAAVAFLKAAFGFVVTAEHRQDGAIAHAELALGGSVIMLGAVRKDDYGRLVGEPGNQGGKSLYLAVEDIDAAFRSAEAAGAEILEPLVDRDYGSREFICRDPEGSIWCLGTYRPQLA</sequence>
<dbReference type="PANTHER" id="PTHR34109:SF1">
    <property type="entry name" value="VOC DOMAIN-CONTAINING PROTEIN"/>
    <property type="match status" value="1"/>
</dbReference>
<comment type="caution">
    <text evidence="2">The sequence shown here is derived from an EMBL/GenBank/DDBJ whole genome shotgun (WGS) entry which is preliminary data.</text>
</comment>
<dbReference type="PROSITE" id="PS51819">
    <property type="entry name" value="VOC"/>
    <property type="match status" value="1"/>
</dbReference>
<dbReference type="RefSeq" id="WP_127789456.1">
    <property type="nucleotide sequence ID" value="NZ_SACL01000009.1"/>
</dbReference>
<reference evidence="2 3" key="1">
    <citation type="submission" date="2019-01" db="EMBL/GenBank/DDBJ databases">
        <authorList>
            <person name="Chen W.-M."/>
        </authorList>
    </citation>
    <scope>NUCLEOTIDE SEQUENCE [LARGE SCALE GENOMIC DNA]</scope>
    <source>
        <strain evidence="2 3">CCP-6</strain>
    </source>
</reference>